<dbReference type="RefSeq" id="WP_031579210.1">
    <property type="nucleotide sequence ID" value="NZ_FOXF01000011.1"/>
</dbReference>
<name>A0A662ZJK9_9GAMM</name>
<dbReference type="Pfam" id="PF07130">
    <property type="entry name" value="YebG"/>
    <property type="match status" value="1"/>
</dbReference>
<evidence type="ECO:0000313" key="2">
    <source>
        <dbReference type="EMBL" id="SFP26133.1"/>
    </source>
</evidence>
<dbReference type="EMBL" id="FOXF01000011">
    <property type="protein sequence ID" value="SFP26133.1"/>
    <property type="molecule type" value="Genomic_DNA"/>
</dbReference>
<dbReference type="Gene3D" id="1.10.10.710">
    <property type="entry name" value="PSPTO_1197 like"/>
    <property type="match status" value="1"/>
</dbReference>
<feature type="compositionally biased region" description="Basic and acidic residues" evidence="1">
    <location>
        <begin position="89"/>
        <end position="106"/>
    </location>
</feature>
<gene>
    <name evidence="2" type="ORF">SAMN02910344_00897</name>
</gene>
<dbReference type="OrthoDB" id="9982069at2"/>
<dbReference type="InterPro" id="IPR009813">
    <property type="entry name" value="Uncharacterised_YebG"/>
</dbReference>
<evidence type="ECO:0000313" key="3">
    <source>
        <dbReference type="Proteomes" id="UP000243745"/>
    </source>
</evidence>
<evidence type="ECO:0000256" key="1">
    <source>
        <dbReference type="SAM" id="MobiDB-lite"/>
    </source>
</evidence>
<dbReference type="AlphaFoldDB" id="A0A662ZJK9"/>
<dbReference type="InterPro" id="IPR038627">
    <property type="entry name" value="YebG-like_sf"/>
</dbReference>
<keyword evidence="3" id="KW-1185">Reference proteome</keyword>
<proteinExistence type="predicted"/>
<feature type="region of interest" description="Disordered" evidence="1">
    <location>
        <begin position="82"/>
        <end position="106"/>
    </location>
</feature>
<dbReference type="Proteomes" id="UP000243745">
    <property type="component" value="Unassembled WGS sequence"/>
</dbReference>
<reference evidence="2 3" key="1">
    <citation type="submission" date="2016-10" db="EMBL/GenBank/DDBJ databases">
        <authorList>
            <person name="Varghese N."/>
            <person name="Submissions S."/>
        </authorList>
    </citation>
    <scope>NUCLEOTIDE SEQUENCE [LARGE SCALE GENOMIC DNA]</scope>
    <source>
        <strain evidence="2 3">DSM 1361</strain>
    </source>
</reference>
<accession>A0A662ZJK9</accession>
<protein>
    <submittedName>
        <fullName evidence="2">YebG protein</fullName>
    </submittedName>
</protein>
<organism evidence="2 3">
    <name type="scientific">Ruminobacter amylophilus</name>
    <dbReference type="NCBI Taxonomy" id="867"/>
    <lineage>
        <taxon>Bacteria</taxon>
        <taxon>Pseudomonadati</taxon>
        <taxon>Pseudomonadota</taxon>
        <taxon>Gammaproteobacteria</taxon>
        <taxon>Aeromonadales</taxon>
        <taxon>Succinivibrionaceae</taxon>
        <taxon>Ruminobacter</taxon>
    </lineage>
</organism>
<sequence>MKRTIEVEYILKDEEGKEVARFQDIEEARKYDRMLDAADGIFSLFSSIKELDGVKENIKDEISFQIARHSEEIMEILGRISSRKKSSKKKAEAETAEASEKTPSEQ</sequence>